<evidence type="ECO:0000256" key="4">
    <source>
        <dbReference type="RuleBase" id="RU362032"/>
    </source>
</evidence>
<feature type="active site" description="Proton acceptor; via imino nitrogen" evidence="3">
    <location>
        <position position="2"/>
    </location>
</feature>
<evidence type="ECO:0000313" key="6">
    <source>
        <dbReference type="EMBL" id="SEQ99430.1"/>
    </source>
</evidence>
<feature type="domain" description="4-oxalocrotonate tautomerase-like" evidence="5">
    <location>
        <begin position="2"/>
        <end position="59"/>
    </location>
</feature>
<dbReference type="Pfam" id="PF01361">
    <property type="entry name" value="Tautomerase"/>
    <property type="match status" value="1"/>
</dbReference>
<name>A0A1H9KJV6_9GAMM</name>
<evidence type="ECO:0000259" key="5">
    <source>
        <dbReference type="Pfam" id="PF01361"/>
    </source>
</evidence>
<dbReference type="AlphaFoldDB" id="A0A1H9KJV6"/>
<dbReference type="NCBIfam" id="TIGR00013">
    <property type="entry name" value="taut"/>
    <property type="match status" value="1"/>
</dbReference>
<dbReference type="Proteomes" id="UP000198749">
    <property type="component" value="Unassembled WGS sequence"/>
</dbReference>
<dbReference type="EC" id="5.3.2.-" evidence="4"/>
<evidence type="ECO:0000313" key="7">
    <source>
        <dbReference type="Proteomes" id="UP000198749"/>
    </source>
</evidence>
<dbReference type="NCBIfam" id="NF002571">
    <property type="entry name" value="PRK02220.1"/>
    <property type="match status" value="1"/>
</dbReference>
<evidence type="ECO:0000256" key="3">
    <source>
        <dbReference type="PIRSR" id="PIRSR618191-1"/>
    </source>
</evidence>
<dbReference type="InterPro" id="IPR004370">
    <property type="entry name" value="4-OT-like_dom"/>
</dbReference>
<dbReference type="InterPro" id="IPR014347">
    <property type="entry name" value="Tautomerase/MIF_sf"/>
</dbReference>
<organism evidence="6 7">
    <name type="scientific">Amphritea atlantica</name>
    <dbReference type="NCBI Taxonomy" id="355243"/>
    <lineage>
        <taxon>Bacteria</taxon>
        <taxon>Pseudomonadati</taxon>
        <taxon>Pseudomonadota</taxon>
        <taxon>Gammaproteobacteria</taxon>
        <taxon>Oceanospirillales</taxon>
        <taxon>Oceanospirillaceae</taxon>
        <taxon>Amphritea</taxon>
    </lineage>
</organism>
<dbReference type="CDD" id="cd00491">
    <property type="entry name" value="4Oxalocrotonate_Tautomerase"/>
    <property type="match status" value="1"/>
</dbReference>
<keyword evidence="7" id="KW-1185">Reference proteome</keyword>
<dbReference type="PANTHER" id="PTHR35530:SF1">
    <property type="entry name" value="2-HYDROXYMUCONATE TAUTOMERASE"/>
    <property type="match status" value="1"/>
</dbReference>
<sequence length="63" mass="6990">MPIVSISMMEGRSDEQKERMINEVSEAIARSLEAPKESVRVLIYEMPKQHFGIGGQSAKALGK</sequence>
<accession>A0A1H9KJV6</accession>
<evidence type="ECO:0000256" key="2">
    <source>
        <dbReference type="ARBA" id="ARBA00023235"/>
    </source>
</evidence>
<dbReference type="RefSeq" id="WP_091360839.1">
    <property type="nucleotide sequence ID" value="NZ_AP025284.1"/>
</dbReference>
<gene>
    <name evidence="6" type="ORF">SAMN03080615_03545</name>
</gene>
<proteinExistence type="inferred from homology"/>
<dbReference type="EMBL" id="FOGB01000013">
    <property type="protein sequence ID" value="SEQ99430.1"/>
    <property type="molecule type" value="Genomic_DNA"/>
</dbReference>
<protein>
    <recommendedName>
        <fullName evidence="4">Tautomerase</fullName>
        <ecNumber evidence="4">5.3.2.-</ecNumber>
    </recommendedName>
</protein>
<dbReference type="STRING" id="355243.SAMN03080615_03545"/>
<dbReference type="SUPFAM" id="SSF55331">
    <property type="entry name" value="Tautomerase/MIF"/>
    <property type="match status" value="1"/>
</dbReference>
<dbReference type="PANTHER" id="PTHR35530">
    <property type="entry name" value="TAUTOMERASE-RELATED"/>
    <property type="match status" value="1"/>
</dbReference>
<keyword evidence="2 4" id="KW-0413">Isomerase</keyword>
<reference evidence="7" key="1">
    <citation type="submission" date="2016-10" db="EMBL/GenBank/DDBJ databases">
        <authorList>
            <person name="Varghese N."/>
            <person name="Submissions S."/>
        </authorList>
    </citation>
    <scope>NUCLEOTIDE SEQUENCE [LARGE SCALE GENOMIC DNA]</scope>
    <source>
        <strain evidence="7">DSM 18887</strain>
    </source>
</reference>
<dbReference type="GO" id="GO:0016853">
    <property type="term" value="F:isomerase activity"/>
    <property type="evidence" value="ECO:0007669"/>
    <property type="project" value="UniProtKB-UniRule"/>
</dbReference>
<comment type="similarity">
    <text evidence="1 4">Belongs to the 4-oxalocrotonate tautomerase family.</text>
</comment>
<dbReference type="Gene3D" id="3.30.429.10">
    <property type="entry name" value="Macrophage Migration Inhibitory Factor"/>
    <property type="match status" value="1"/>
</dbReference>
<evidence type="ECO:0000256" key="1">
    <source>
        <dbReference type="ARBA" id="ARBA00006723"/>
    </source>
</evidence>
<dbReference type="OrthoDB" id="9799841at2"/>
<dbReference type="InterPro" id="IPR018191">
    <property type="entry name" value="4-OT"/>
</dbReference>